<keyword evidence="5" id="KW-1185">Reference proteome</keyword>
<dbReference type="InterPro" id="IPR020904">
    <property type="entry name" value="Sc_DH/Rdtase_CS"/>
</dbReference>
<sequence>MSNTNINFPTTFPKQHQNQKPGKEYKMNPRPIFEHEAFNGVGKSLDGKVAIITGGDSGIGRTVAIAYANEGADVVIIYLNEIEDAEETKNIIEDRGKKCLLIEGDISCEQFCYTAVKKVIEAFKKIDILINNTGYQCEQQGILDISNEQLEKTFKTNIFSMFYMTKAVLPHLREGSSIINTASITAYEGHETLIDYSSSKGAVVSFTRSLSTSLAKQKIRVNAVAPGPIWTPLIVDTFDENKVETFGQNTPMGRAGQPVELAGAYVFLASNNASYITGQVIHVNGGKIVNG</sequence>
<evidence type="ECO:0000256" key="1">
    <source>
        <dbReference type="ARBA" id="ARBA00006484"/>
    </source>
</evidence>
<dbReference type="Proteomes" id="UP001224418">
    <property type="component" value="Unassembled WGS sequence"/>
</dbReference>
<name>A0ABU0JW66_HATLI</name>
<organism evidence="4 5">
    <name type="scientific">Hathewaya limosa</name>
    <name type="common">Clostridium limosum</name>
    <dbReference type="NCBI Taxonomy" id="1536"/>
    <lineage>
        <taxon>Bacteria</taxon>
        <taxon>Bacillati</taxon>
        <taxon>Bacillota</taxon>
        <taxon>Clostridia</taxon>
        <taxon>Eubacteriales</taxon>
        <taxon>Clostridiaceae</taxon>
        <taxon>Hathewaya</taxon>
    </lineage>
</organism>
<dbReference type="PANTHER" id="PTHR48107">
    <property type="entry name" value="NADPH-DEPENDENT ALDEHYDE REDUCTASE-LIKE PROTEIN, CHLOROPLASTIC-RELATED"/>
    <property type="match status" value="1"/>
</dbReference>
<reference evidence="4 5" key="1">
    <citation type="submission" date="2023-07" db="EMBL/GenBank/DDBJ databases">
        <title>Genomic Encyclopedia of Type Strains, Phase IV (KMG-IV): sequencing the most valuable type-strain genomes for metagenomic binning, comparative biology and taxonomic classification.</title>
        <authorList>
            <person name="Goeker M."/>
        </authorList>
    </citation>
    <scope>NUCLEOTIDE SEQUENCE [LARGE SCALE GENOMIC DNA]</scope>
    <source>
        <strain evidence="4 5">DSM 1400</strain>
    </source>
</reference>
<comment type="caution">
    <text evidence="4">The sequence shown here is derived from an EMBL/GenBank/DDBJ whole genome shotgun (WGS) entry which is preliminary data.</text>
</comment>
<proteinExistence type="inferred from homology"/>
<protein>
    <submittedName>
        <fullName evidence="4">NAD(P)-dependent dehydrogenase (Short-subunit alcohol dehydrogenase family)</fullName>
    </submittedName>
</protein>
<dbReference type="InterPro" id="IPR002347">
    <property type="entry name" value="SDR_fam"/>
</dbReference>
<dbReference type="NCBIfam" id="NF005559">
    <property type="entry name" value="PRK07231.1"/>
    <property type="match status" value="1"/>
</dbReference>
<dbReference type="CDD" id="cd05355">
    <property type="entry name" value="SDR_c1"/>
    <property type="match status" value="1"/>
</dbReference>
<feature type="compositionally biased region" description="Polar residues" evidence="3">
    <location>
        <begin position="1"/>
        <end position="20"/>
    </location>
</feature>
<dbReference type="Pfam" id="PF13561">
    <property type="entry name" value="adh_short_C2"/>
    <property type="match status" value="1"/>
</dbReference>
<dbReference type="PROSITE" id="PS00061">
    <property type="entry name" value="ADH_SHORT"/>
    <property type="match status" value="1"/>
</dbReference>
<feature type="region of interest" description="Disordered" evidence="3">
    <location>
        <begin position="1"/>
        <end position="27"/>
    </location>
</feature>
<dbReference type="EMBL" id="JAUSWN010000020">
    <property type="protein sequence ID" value="MDQ0480491.1"/>
    <property type="molecule type" value="Genomic_DNA"/>
</dbReference>
<gene>
    <name evidence="4" type="ORF">QOZ93_002239</name>
</gene>
<evidence type="ECO:0000256" key="2">
    <source>
        <dbReference type="ARBA" id="ARBA00023002"/>
    </source>
</evidence>
<comment type="similarity">
    <text evidence="1">Belongs to the short-chain dehydrogenases/reductases (SDR) family.</text>
</comment>
<dbReference type="NCBIfam" id="NF005214">
    <property type="entry name" value="PRK06701.1"/>
    <property type="match status" value="1"/>
</dbReference>
<dbReference type="PRINTS" id="PR00081">
    <property type="entry name" value="GDHRDH"/>
</dbReference>
<dbReference type="PANTHER" id="PTHR48107:SF16">
    <property type="entry name" value="NADPH-DEPENDENT ALDEHYDE REDUCTASE 1, CHLOROPLASTIC"/>
    <property type="match status" value="1"/>
</dbReference>
<evidence type="ECO:0000313" key="4">
    <source>
        <dbReference type="EMBL" id="MDQ0480491.1"/>
    </source>
</evidence>
<evidence type="ECO:0000313" key="5">
    <source>
        <dbReference type="Proteomes" id="UP001224418"/>
    </source>
</evidence>
<keyword evidence="2" id="KW-0560">Oxidoreductase</keyword>
<dbReference type="InterPro" id="IPR036291">
    <property type="entry name" value="NAD(P)-bd_dom_sf"/>
</dbReference>
<dbReference type="SUPFAM" id="SSF51735">
    <property type="entry name" value="NAD(P)-binding Rossmann-fold domains"/>
    <property type="match status" value="1"/>
</dbReference>
<dbReference type="Gene3D" id="3.40.50.720">
    <property type="entry name" value="NAD(P)-binding Rossmann-like Domain"/>
    <property type="match status" value="1"/>
</dbReference>
<dbReference type="PRINTS" id="PR00080">
    <property type="entry name" value="SDRFAMILY"/>
</dbReference>
<accession>A0ABU0JW66</accession>
<evidence type="ECO:0000256" key="3">
    <source>
        <dbReference type="SAM" id="MobiDB-lite"/>
    </source>
</evidence>